<dbReference type="EMBL" id="CM044705">
    <property type="protein sequence ID" value="KAI5662516.1"/>
    <property type="molecule type" value="Genomic_DNA"/>
</dbReference>
<sequence length="148" mass="17021">MGLKPIKTRSLIKQALRIRRGLENHEGKRQGQAKDKFIELSMVEKSLKTHATEVKIRVEQGSFNKEQSSVVSTKESKGKTNENECLIENHESFIEEQVEEKKNEIEKSEETKEEMSSILFEGDKREETKESCCDISLLLNSLSSEEFN</sequence>
<dbReference type="Proteomes" id="UP001060085">
    <property type="component" value="Linkage Group LG05"/>
</dbReference>
<keyword evidence="2" id="KW-1185">Reference proteome</keyword>
<comment type="caution">
    <text evidence="1">The sequence shown here is derived from an EMBL/GenBank/DDBJ whole genome shotgun (WGS) entry which is preliminary data.</text>
</comment>
<gene>
    <name evidence="1" type="ORF">M9H77_21839</name>
</gene>
<proteinExistence type="predicted"/>
<protein>
    <submittedName>
        <fullName evidence="1">Uncharacterized protein</fullName>
    </submittedName>
</protein>
<evidence type="ECO:0000313" key="1">
    <source>
        <dbReference type="EMBL" id="KAI5662516.1"/>
    </source>
</evidence>
<evidence type="ECO:0000313" key="2">
    <source>
        <dbReference type="Proteomes" id="UP001060085"/>
    </source>
</evidence>
<reference evidence="2" key="1">
    <citation type="journal article" date="2023" name="Nat. Plants">
        <title>Single-cell RNA sequencing provides a high-resolution roadmap for understanding the multicellular compartmentation of specialized metabolism.</title>
        <authorList>
            <person name="Sun S."/>
            <person name="Shen X."/>
            <person name="Li Y."/>
            <person name="Li Y."/>
            <person name="Wang S."/>
            <person name="Li R."/>
            <person name="Zhang H."/>
            <person name="Shen G."/>
            <person name="Guo B."/>
            <person name="Wei J."/>
            <person name="Xu J."/>
            <person name="St-Pierre B."/>
            <person name="Chen S."/>
            <person name="Sun C."/>
        </authorList>
    </citation>
    <scope>NUCLEOTIDE SEQUENCE [LARGE SCALE GENOMIC DNA]</scope>
</reference>
<organism evidence="1 2">
    <name type="scientific">Catharanthus roseus</name>
    <name type="common">Madagascar periwinkle</name>
    <name type="synonym">Vinca rosea</name>
    <dbReference type="NCBI Taxonomy" id="4058"/>
    <lineage>
        <taxon>Eukaryota</taxon>
        <taxon>Viridiplantae</taxon>
        <taxon>Streptophyta</taxon>
        <taxon>Embryophyta</taxon>
        <taxon>Tracheophyta</taxon>
        <taxon>Spermatophyta</taxon>
        <taxon>Magnoliopsida</taxon>
        <taxon>eudicotyledons</taxon>
        <taxon>Gunneridae</taxon>
        <taxon>Pentapetalae</taxon>
        <taxon>asterids</taxon>
        <taxon>lamiids</taxon>
        <taxon>Gentianales</taxon>
        <taxon>Apocynaceae</taxon>
        <taxon>Rauvolfioideae</taxon>
        <taxon>Vinceae</taxon>
        <taxon>Catharanthinae</taxon>
        <taxon>Catharanthus</taxon>
    </lineage>
</organism>
<name>A0ACC0AP63_CATRO</name>
<accession>A0ACC0AP63</accession>